<dbReference type="EMBL" id="JAEAOA010000271">
    <property type="protein sequence ID" value="KAK3598348.1"/>
    <property type="molecule type" value="Genomic_DNA"/>
</dbReference>
<comment type="caution">
    <text evidence="1">The sequence shown here is derived from an EMBL/GenBank/DDBJ whole genome shotgun (WGS) entry which is preliminary data.</text>
</comment>
<sequence length="114" mass="13741">MLSDYKFIDSRSQRFLLLWKKKQEIVYYMCMNVKYRRVNEYMLFCLSTLQTWQLTKQGKCQVFGEVFSDVIGIDECKCSFKFASSNKSSSWVCKKIGLKWWMKFLTLVYSFIKL</sequence>
<reference evidence="1" key="2">
    <citation type="journal article" date="2021" name="Genome Biol. Evol.">
        <title>Developing a high-quality reference genome for a parasitic bivalve with doubly uniparental inheritance (Bivalvia: Unionida).</title>
        <authorList>
            <person name="Smith C.H."/>
        </authorList>
    </citation>
    <scope>NUCLEOTIDE SEQUENCE</scope>
    <source>
        <strain evidence="1">CHS0354</strain>
        <tissue evidence="1">Mantle</tissue>
    </source>
</reference>
<accession>A0AAE0W194</accession>
<protein>
    <submittedName>
        <fullName evidence="1">Uncharacterized protein</fullName>
    </submittedName>
</protein>
<dbReference type="Proteomes" id="UP001195483">
    <property type="component" value="Unassembled WGS sequence"/>
</dbReference>
<evidence type="ECO:0000313" key="1">
    <source>
        <dbReference type="EMBL" id="KAK3598348.1"/>
    </source>
</evidence>
<reference evidence="1" key="3">
    <citation type="submission" date="2023-05" db="EMBL/GenBank/DDBJ databases">
        <authorList>
            <person name="Smith C.H."/>
        </authorList>
    </citation>
    <scope>NUCLEOTIDE SEQUENCE</scope>
    <source>
        <strain evidence="1">CHS0354</strain>
        <tissue evidence="1">Mantle</tissue>
    </source>
</reference>
<dbReference type="AlphaFoldDB" id="A0AAE0W194"/>
<name>A0AAE0W194_9BIVA</name>
<gene>
    <name evidence="1" type="ORF">CHS0354_003368</name>
</gene>
<evidence type="ECO:0000313" key="2">
    <source>
        <dbReference type="Proteomes" id="UP001195483"/>
    </source>
</evidence>
<reference evidence="1" key="1">
    <citation type="journal article" date="2021" name="Genome Biol. Evol.">
        <title>A High-Quality Reference Genome for a Parasitic Bivalve with Doubly Uniparental Inheritance (Bivalvia: Unionida).</title>
        <authorList>
            <person name="Smith C.H."/>
        </authorList>
    </citation>
    <scope>NUCLEOTIDE SEQUENCE</scope>
    <source>
        <strain evidence="1">CHS0354</strain>
    </source>
</reference>
<organism evidence="1 2">
    <name type="scientific">Potamilus streckersoni</name>
    <dbReference type="NCBI Taxonomy" id="2493646"/>
    <lineage>
        <taxon>Eukaryota</taxon>
        <taxon>Metazoa</taxon>
        <taxon>Spiralia</taxon>
        <taxon>Lophotrochozoa</taxon>
        <taxon>Mollusca</taxon>
        <taxon>Bivalvia</taxon>
        <taxon>Autobranchia</taxon>
        <taxon>Heteroconchia</taxon>
        <taxon>Palaeoheterodonta</taxon>
        <taxon>Unionida</taxon>
        <taxon>Unionoidea</taxon>
        <taxon>Unionidae</taxon>
        <taxon>Ambleminae</taxon>
        <taxon>Lampsilini</taxon>
        <taxon>Potamilus</taxon>
    </lineage>
</organism>
<proteinExistence type="predicted"/>
<keyword evidence="2" id="KW-1185">Reference proteome</keyword>